<dbReference type="Proteomes" id="UP000818029">
    <property type="component" value="Chromosome A03"/>
</dbReference>
<name>A0A1U8HVZ1_GOSHI</name>
<accession>A0A1U8HVZ1</accession>
<dbReference type="STRING" id="3635.A0A1U8HVZ1"/>
<dbReference type="KEGG" id="ghi:107887791"/>
<organism evidence="2 3">
    <name type="scientific">Gossypium hirsutum</name>
    <name type="common">Upland cotton</name>
    <name type="synonym">Gossypium mexicanum</name>
    <dbReference type="NCBI Taxonomy" id="3635"/>
    <lineage>
        <taxon>Eukaryota</taxon>
        <taxon>Viridiplantae</taxon>
        <taxon>Streptophyta</taxon>
        <taxon>Embryophyta</taxon>
        <taxon>Tracheophyta</taxon>
        <taxon>Spermatophyta</taxon>
        <taxon>Magnoliopsida</taxon>
        <taxon>eudicotyledons</taxon>
        <taxon>Gunneridae</taxon>
        <taxon>Pentapetalae</taxon>
        <taxon>rosids</taxon>
        <taxon>malvids</taxon>
        <taxon>Malvales</taxon>
        <taxon>Malvaceae</taxon>
        <taxon>Malvoideae</taxon>
        <taxon>Gossypium</taxon>
    </lineage>
</organism>
<gene>
    <name evidence="3" type="primary">LOC107887791</name>
</gene>
<dbReference type="InterPro" id="IPR056924">
    <property type="entry name" value="SH3_Tf2-1"/>
</dbReference>
<protein>
    <recommendedName>
        <fullName evidence="1">Tf2-1-like SH3-like domain-containing protein</fullName>
    </recommendedName>
</protein>
<reference evidence="3" key="2">
    <citation type="submission" date="2025-08" db="UniProtKB">
        <authorList>
            <consortium name="RefSeq"/>
        </authorList>
    </citation>
    <scope>IDENTIFICATION</scope>
</reference>
<dbReference type="RefSeq" id="XP_016667509.2">
    <property type="nucleotide sequence ID" value="XM_016812020.2"/>
</dbReference>
<reference evidence="2" key="1">
    <citation type="journal article" date="2020" name="Nat. Genet.">
        <title>Genomic diversifications of five Gossypium allopolyploid species and their impact on cotton improvement.</title>
        <authorList>
            <person name="Chen Z.J."/>
            <person name="Sreedasyam A."/>
            <person name="Ando A."/>
            <person name="Song Q."/>
            <person name="De Santiago L.M."/>
            <person name="Hulse-Kemp A.M."/>
            <person name="Ding M."/>
            <person name="Ye W."/>
            <person name="Kirkbride R.C."/>
            <person name="Jenkins J."/>
            <person name="Plott C."/>
            <person name="Lovell J."/>
            <person name="Lin Y.M."/>
            <person name="Vaughn R."/>
            <person name="Liu B."/>
            <person name="Simpson S."/>
            <person name="Scheffler B.E."/>
            <person name="Wen L."/>
            <person name="Saski C.A."/>
            <person name="Grover C.E."/>
            <person name="Hu G."/>
            <person name="Conover J.L."/>
            <person name="Carlson J.W."/>
            <person name="Shu S."/>
            <person name="Boston L.B."/>
            <person name="Williams M."/>
            <person name="Peterson D.G."/>
            <person name="McGee K."/>
            <person name="Jones D.C."/>
            <person name="Wendel J.F."/>
            <person name="Stelly D.M."/>
            <person name="Grimwood J."/>
            <person name="Schmutz J."/>
        </authorList>
    </citation>
    <scope>NUCLEOTIDE SEQUENCE [LARGE SCALE GENOMIC DNA]</scope>
    <source>
        <strain evidence="2">cv. TM-1</strain>
    </source>
</reference>
<proteinExistence type="predicted"/>
<dbReference type="PANTHER" id="PTHR46148">
    <property type="entry name" value="CHROMO DOMAIN-CONTAINING PROTEIN"/>
    <property type="match status" value="1"/>
</dbReference>
<keyword evidence="2" id="KW-1185">Reference proteome</keyword>
<dbReference type="PaxDb" id="3635-A0A1U8HVZ1"/>
<evidence type="ECO:0000313" key="2">
    <source>
        <dbReference type="Proteomes" id="UP000818029"/>
    </source>
</evidence>
<sequence>MDFASGLPLMPSRKDSVWVIVDRLTKPAHFIPVCTDYSLQKLAKLYVSEIVSPWKKVLRLGRKGKLSPRFIGSYHILKRVGLVAYQLELPPELDRIHNMFHVSMLRRFHSNPTHIISTKKIEVRPDLTFGEEPVQILDCDIKVLRRKSVPLVKVLWCSDSSEEARWVPEEAMHSNAPICFDQRRIKGENWRTFVVADGGATMTAATKEKWWGGGGAMALYGG</sequence>
<dbReference type="AlphaFoldDB" id="A0A1U8HVZ1"/>
<dbReference type="PANTHER" id="PTHR46148:SF44">
    <property type="entry name" value="GAG-POL POLYPROTEIN"/>
    <property type="match status" value="1"/>
</dbReference>
<feature type="domain" description="Tf2-1-like SH3-like" evidence="1">
    <location>
        <begin position="56"/>
        <end position="109"/>
    </location>
</feature>
<evidence type="ECO:0000313" key="3">
    <source>
        <dbReference type="RefSeq" id="XP_016667509.2"/>
    </source>
</evidence>
<evidence type="ECO:0000259" key="1">
    <source>
        <dbReference type="Pfam" id="PF24626"/>
    </source>
</evidence>
<dbReference type="Pfam" id="PF24626">
    <property type="entry name" value="SH3_Tf2-1"/>
    <property type="match status" value="1"/>
</dbReference>
<dbReference type="GeneID" id="107887791"/>